<name>A0A183Q1J8_9TREM</name>
<dbReference type="AlphaFoldDB" id="A0A183Q1J8"/>
<dbReference type="Proteomes" id="UP000269396">
    <property type="component" value="Unassembled WGS sequence"/>
</dbReference>
<gene>
    <name evidence="2" type="ORF">SMTD_LOCUS20484</name>
</gene>
<feature type="region of interest" description="Disordered" evidence="1">
    <location>
        <begin position="78"/>
        <end position="101"/>
    </location>
</feature>
<proteinExistence type="predicted"/>
<protein>
    <submittedName>
        <fullName evidence="2">Uncharacterized protein</fullName>
    </submittedName>
</protein>
<organism evidence="2 3">
    <name type="scientific">Schistosoma mattheei</name>
    <dbReference type="NCBI Taxonomy" id="31246"/>
    <lineage>
        <taxon>Eukaryota</taxon>
        <taxon>Metazoa</taxon>
        <taxon>Spiralia</taxon>
        <taxon>Lophotrochozoa</taxon>
        <taxon>Platyhelminthes</taxon>
        <taxon>Trematoda</taxon>
        <taxon>Digenea</taxon>
        <taxon>Strigeidida</taxon>
        <taxon>Schistosomatoidea</taxon>
        <taxon>Schistosomatidae</taxon>
        <taxon>Schistosoma</taxon>
    </lineage>
</organism>
<evidence type="ECO:0000256" key="1">
    <source>
        <dbReference type="SAM" id="MobiDB-lite"/>
    </source>
</evidence>
<accession>A0A183Q1J8</accession>
<reference evidence="2 3" key="1">
    <citation type="submission" date="2018-11" db="EMBL/GenBank/DDBJ databases">
        <authorList>
            <consortium name="Pathogen Informatics"/>
        </authorList>
    </citation>
    <scope>NUCLEOTIDE SEQUENCE [LARGE SCALE GENOMIC DNA]</scope>
    <source>
        <strain>Denwood</strain>
        <strain evidence="3">Zambia</strain>
    </source>
</reference>
<evidence type="ECO:0000313" key="2">
    <source>
        <dbReference type="EMBL" id="VDP82590.1"/>
    </source>
</evidence>
<evidence type="ECO:0000313" key="3">
    <source>
        <dbReference type="Proteomes" id="UP000269396"/>
    </source>
</evidence>
<sequence>MPFIISRITWSTKGCRNTGFALSATPEPHTEASNFIDEEIPGIQFVNCANYRTNVGLDAMLRHEDDVVSINYEEFNDRNNNIDEDSDFNGLSDMPSCSATK</sequence>
<keyword evidence="3" id="KW-1185">Reference proteome</keyword>
<dbReference type="EMBL" id="UZAL01044573">
    <property type="protein sequence ID" value="VDP82590.1"/>
    <property type="molecule type" value="Genomic_DNA"/>
</dbReference>